<keyword evidence="4" id="KW-1133">Transmembrane helix</keyword>
<dbReference type="InterPro" id="IPR002172">
    <property type="entry name" value="LDrepeatLR_classA_rpt"/>
</dbReference>
<dbReference type="Pfam" id="PF00057">
    <property type="entry name" value="Ldl_recept_a"/>
    <property type="match status" value="3"/>
</dbReference>
<dbReference type="GO" id="GO:0042562">
    <property type="term" value="F:hormone binding"/>
    <property type="evidence" value="ECO:0007669"/>
    <property type="project" value="TreeGrafter"/>
</dbReference>
<keyword evidence="6" id="KW-0325">Glycoprotein</keyword>
<gene>
    <name evidence="10" type="ORF">AFUS01_LOCUS16344</name>
</gene>
<evidence type="ECO:0000256" key="8">
    <source>
        <dbReference type="SAM" id="MobiDB-lite"/>
    </source>
</evidence>
<evidence type="ECO:0000256" key="9">
    <source>
        <dbReference type="SAM" id="SignalP"/>
    </source>
</evidence>
<evidence type="ECO:0000256" key="1">
    <source>
        <dbReference type="ARBA" id="ARBA00022692"/>
    </source>
</evidence>
<dbReference type="FunFam" id="4.10.400.10:FF:000034">
    <property type="entry name" value="Low-density lipoprotein receptor-related protein 2"/>
    <property type="match status" value="1"/>
</dbReference>
<dbReference type="InterPro" id="IPR023415">
    <property type="entry name" value="LDLR_class-A_CS"/>
</dbReference>
<feature type="signal peptide" evidence="9">
    <location>
        <begin position="1"/>
        <end position="18"/>
    </location>
</feature>
<dbReference type="EMBL" id="CAJVCH010149594">
    <property type="protein sequence ID" value="CAG7727506.1"/>
    <property type="molecule type" value="Genomic_DNA"/>
</dbReference>
<organism evidence="10 11">
    <name type="scientific">Allacma fusca</name>
    <dbReference type="NCBI Taxonomy" id="39272"/>
    <lineage>
        <taxon>Eukaryota</taxon>
        <taxon>Metazoa</taxon>
        <taxon>Ecdysozoa</taxon>
        <taxon>Arthropoda</taxon>
        <taxon>Hexapoda</taxon>
        <taxon>Collembola</taxon>
        <taxon>Symphypleona</taxon>
        <taxon>Sminthuridae</taxon>
        <taxon>Allacma</taxon>
    </lineage>
</organism>
<dbReference type="AlphaFoldDB" id="A0A8J2P868"/>
<protein>
    <submittedName>
        <fullName evidence="10">Uncharacterized protein</fullName>
    </submittedName>
</protein>
<comment type="caution">
    <text evidence="7">Lacks conserved residue(s) required for the propagation of feature annotation.</text>
</comment>
<dbReference type="PROSITE" id="PS01209">
    <property type="entry name" value="LDLRA_1"/>
    <property type="match status" value="1"/>
</dbReference>
<keyword evidence="1" id="KW-0812">Transmembrane</keyword>
<reference evidence="10" key="1">
    <citation type="submission" date="2021-06" db="EMBL/GenBank/DDBJ databases">
        <authorList>
            <person name="Hodson N. C."/>
            <person name="Mongue J. A."/>
            <person name="Jaron S. K."/>
        </authorList>
    </citation>
    <scope>NUCLEOTIDE SEQUENCE</scope>
</reference>
<name>A0A8J2P868_9HEXA</name>
<dbReference type="GO" id="GO:0006898">
    <property type="term" value="P:receptor-mediated endocytosis"/>
    <property type="evidence" value="ECO:0007669"/>
    <property type="project" value="TreeGrafter"/>
</dbReference>
<dbReference type="GO" id="GO:0043235">
    <property type="term" value="C:receptor complex"/>
    <property type="evidence" value="ECO:0007669"/>
    <property type="project" value="TreeGrafter"/>
</dbReference>
<evidence type="ECO:0000256" key="4">
    <source>
        <dbReference type="ARBA" id="ARBA00022989"/>
    </source>
</evidence>
<comment type="caution">
    <text evidence="10">The sequence shown here is derived from an EMBL/GenBank/DDBJ whole genome shotgun (WGS) entry which is preliminary data.</text>
</comment>
<accession>A0A8J2P868</accession>
<proteinExistence type="predicted"/>
<feature type="disulfide bond" evidence="7">
    <location>
        <begin position="122"/>
        <end position="134"/>
    </location>
</feature>
<evidence type="ECO:0000256" key="7">
    <source>
        <dbReference type="PROSITE-ProRule" id="PRU00124"/>
    </source>
</evidence>
<feature type="disulfide bond" evidence="7">
    <location>
        <begin position="107"/>
        <end position="122"/>
    </location>
</feature>
<dbReference type="PANTHER" id="PTHR22722">
    <property type="entry name" value="LOW-DENSITY LIPOPROTEIN RECEPTOR-RELATED PROTEIN 2-RELATED"/>
    <property type="match status" value="1"/>
</dbReference>
<keyword evidence="2 9" id="KW-0732">Signal</keyword>
<dbReference type="PROSITE" id="PS50068">
    <property type="entry name" value="LDLRA_2"/>
    <property type="match status" value="3"/>
</dbReference>
<dbReference type="GO" id="GO:0016324">
    <property type="term" value="C:apical plasma membrane"/>
    <property type="evidence" value="ECO:0007669"/>
    <property type="project" value="TreeGrafter"/>
</dbReference>
<dbReference type="InterPro" id="IPR051221">
    <property type="entry name" value="LDLR-related"/>
</dbReference>
<dbReference type="CDD" id="cd00112">
    <property type="entry name" value="LDLa"/>
    <property type="match status" value="3"/>
</dbReference>
<keyword evidence="5 7" id="KW-1015">Disulfide bond</keyword>
<evidence type="ECO:0000256" key="6">
    <source>
        <dbReference type="ARBA" id="ARBA00023180"/>
    </source>
</evidence>
<feature type="disulfide bond" evidence="7">
    <location>
        <begin position="129"/>
        <end position="147"/>
    </location>
</feature>
<dbReference type="OrthoDB" id="9990982at2759"/>
<dbReference type="PANTHER" id="PTHR22722:SF14">
    <property type="entry name" value="MEGALIN, ISOFORM A"/>
    <property type="match status" value="1"/>
</dbReference>
<dbReference type="SMART" id="SM00192">
    <property type="entry name" value="LDLa"/>
    <property type="match status" value="3"/>
</dbReference>
<keyword evidence="3" id="KW-0677">Repeat</keyword>
<sequence>MKLFVLVVALCLVVHIYAQTCDEGWVHCEGTENECVREDWTSNEWDEAGCPCPPSQIPCANSTMCIFESWVCDYYQDCPEGEDEEDCPPCPGFECAGGSCIPGHWVCDGQWDCEDDEVNCTCSQDQFQCEDGLCIRGRYRCDGNNDCRDWSDERNCTRVANPGKPTMIAQMSKDKDKRNQKNSREQKTRSSYKKCCYTLRLSEIPIELNLQW</sequence>
<feature type="disulfide bond" evidence="7">
    <location>
        <begin position="72"/>
        <end position="87"/>
    </location>
</feature>
<evidence type="ECO:0000313" key="10">
    <source>
        <dbReference type="EMBL" id="CAG7727506.1"/>
    </source>
</evidence>
<feature type="compositionally biased region" description="Basic and acidic residues" evidence="8">
    <location>
        <begin position="172"/>
        <end position="188"/>
    </location>
</feature>
<feature type="region of interest" description="Disordered" evidence="8">
    <location>
        <begin position="162"/>
        <end position="189"/>
    </location>
</feature>
<keyword evidence="11" id="KW-1185">Reference proteome</keyword>
<feature type="disulfide bond" evidence="7">
    <location>
        <begin position="141"/>
        <end position="156"/>
    </location>
</feature>
<feature type="chain" id="PRO_5035314570" evidence="9">
    <location>
        <begin position="19"/>
        <end position="212"/>
    </location>
</feature>
<feature type="disulfide bond" evidence="7">
    <location>
        <begin position="95"/>
        <end position="113"/>
    </location>
</feature>
<evidence type="ECO:0000313" key="11">
    <source>
        <dbReference type="Proteomes" id="UP000708208"/>
    </source>
</evidence>
<evidence type="ECO:0000256" key="5">
    <source>
        <dbReference type="ARBA" id="ARBA00023157"/>
    </source>
</evidence>
<evidence type="ECO:0000256" key="3">
    <source>
        <dbReference type="ARBA" id="ARBA00022737"/>
    </source>
</evidence>
<keyword evidence="4" id="KW-0472">Membrane</keyword>
<evidence type="ECO:0000256" key="2">
    <source>
        <dbReference type="ARBA" id="ARBA00022729"/>
    </source>
</evidence>
<dbReference type="Proteomes" id="UP000708208">
    <property type="component" value="Unassembled WGS sequence"/>
</dbReference>